<dbReference type="Proteomes" id="UP000501346">
    <property type="component" value="Chromosome SeXIII-ScXIII"/>
</dbReference>
<dbReference type="Gene3D" id="3.40.1190.10">
    <property type="entry name" value="Mur-like, catalytic domain"/>
    <property type="match status" value="1"/>
</dbReference>
<dbReference type="SUPFAM" id="SSF53244">
    <property type="entry name" value="MurD-like peptide ligases, peptide-binding domain"/>
    <property type="match status" value="1"/>
</dbReference>
<dbReference type="UniPathway" id="UPA00850"/>
<comment type="similarity">
    <text evidence="2 9">Belongs to the folylpolyglutamate synthase family.</text>
</comment>
<evidence type="ECO:0000256" key="3">
    <source>
        <dbReference type="ARBA" id="ARBA00022563"/>
    </source>
</evidence>
<keyword evidence="5" id="KW-0479">Metal-binding</keyword>
<dbReference type="GO" id="GO:0008841">
    <property type="term" value="F:dihydrofolate synthase activity"/>
    <property type="evidence" value="ECO:0007669"/>
    <property type="project" value="UniProtKB-EC"/>
</dbReference>
<dbReference type="PIRSF" id="PIRSF001563">
    <property type="entry name" value="Folylpolyglu_synth"/>
    <property type="match status" value="1"/>
</dbReference>
<dbReference type="InterPro" id="IPR036615">
    <property type="entry name" value="Mur_ligase_C_dom_sf"/>
</dbReference>
<accession>A0A6C1EE88</accession>
<dbReference type="FunFam" id="3.40.1190.10:FF:000010">
    <property type="entry name" value="Dihydrofolate synthetase"/>
    <property type="match status" value="1"/>
</dbReference>
<evidence type="ECO:0000313" key="11">
    <source>
        <dbReference type="Proteomes" id="UP000501346"/>
    </source>
</evidence>
<keyword evidence="6 9" id="KW-0547">Nucleotide-binding</keyword>
<comment type="pathway">
    <text evidence="1 9">Cofactor biosynthesis; tetrahydrofolylpolyglutamate biosynthesis.</text>
</comment>
<evidence type="ECO:0000256" key="6">
    <source>
        <dbReference type="ARBA" id="ARBA00022741"/>
    </source>
</evidence>
<dbReference type="PANTHER" id="PTHR11136:SF0">
    <property type="entry name" value="DIHYDROFOLATE SYNTHETASE-RELATED"/>
    <property type="match status" value="1"/>
</dbReference>
<dbReference type="GO" id="GO:0005829">
    <property type="term" value="C:cytosol"/>
    <property type="evidence" value="ECO:0007669"/>
    <property type="project" value="TreeGrafter"/>
</dbReference>
<reference evidence="10 11" key="1">
    <citation type="journal article" date="2019" name="BMC Genomics">
        <title>Chromosome level assembly and comparative genome analysis confirm lager-brewing yeasts originated from a single hybridization.</title>
        <authorList>
            <person name="Salazar A.N."/>
            <person name="Gorter de Vries A.R."/>
            <person name="van den Broek M."/>
            <person name="Brouwers N."/>
            <person name="de la Torre Cortes P."/>
            <person name="Kuijpers N.G.A."/>
            <person name="Daran J.G."/>
            <person name="Abeel T."/>
        </authorList>
    </citation>
    <scope>NUCLEOTIDE SEQUENCE [LARGE SCALE GENOMIC DNA]</scope>
    <source>
        <strain evidence="10 11">CBS 1483</strain>
    </source>
</reference>
<dbReference type="AlphaFoldDB" id="A0A6C1EE88"/>
<name>A0A6C1EE88_SACPS</name>
<evidence type="ECO:0000256" key="9">
    <source>
        <dbReference type="PIRNR" id="PIRNR001563"/>
    </source>
</evidence>
<keyword evidence="7 9" id="KW-0067">ATP-binding</keyword>
<keyword evidence="11" id="KW-1185">Reference proteome</keyword>
<dbReference type="InterPro" id="IPR036565">
    <property type="entry name" value="Mur-like_cat_sf"/>
</dbReference>
<evidence type="ECO:0000256" key="7">
    <source>
        <dbReference type="ARBA" id="ARBA00022840"/>
    </source>
</evidence>
<dbReference type="GO" id="GO:0005739">
    <property type="term" value="C:mitochondrion"/>
    <property type="evidence" value="ECO:0007669"/>
    <property type="project" value="TreeGrafter"/>
</dbReference>
<dbReference type="GO" id="GO:0046872">
    <property type="term" value="F:metal ion binding"/>
    <property type="evidence" value="ECO:0007669"/>
    <property type="project" value="UniProtKB-KW"/>
</dbReference>
<dbReference type="OrthoDB" id="5212574at2759"/>
<dbReference type="Gene3D" id="3.90.190.20">
    <property type="entry name" value="Mur ligase, C-terminal domain"/>
    <property type="match status" value="1"/>
</dbReference>
<evidence type="ECO:0000313" key="10">
    <source>
        <dbReference type="EMBL" id="QID87251.1"/>
    </source>
</evidence>
<evidence type="ECO:0000256" key="2">
    <source>
        <dbReference type="ARBA" id="ARBA00008276"/>
    </source>
</evidence>
<dbReference type="GO" id="GO:0004326">
    <property type="term" value="F:tetrahydrofolylpolyglutamate synthase activity"/>
    <property type="evidence" value="ECO:0007669"/>
    <property type="project" value="InterPro"/>
</dbReference>
<proteinExistence type="inferred from homology"/>
<gene>
    <name evidence="10" type="primary">FOL3_2</name>
    <name evidence="10" type="ORF">GRS66_009921</name>
</gene>
<keyword evidence="4 9" id="KW-0436">Ligase</keyword>
<sequence>MAIELGLSRITRLLEHLGNPQKSLRVLHVAGTNGKGSVCSYLSSILQQKPYQIGKFTTPHLVHVTDSITINNKPIPLDQYRDIRLQLEALNNTHSLKCTEFELLTCTAFKYFYDVKCQWCVIEVGLGGRLDATNAIPGSNKACCGITKIGLDHESFLGNTLAEISKEKAGIITEGVPFTVVDGTNDKSVISVVEDKCKVLGSRLYVTDPKLNGNIIDTKAWGVFNLSELPLNGEYQIFNLRVAIGMLDYLQINGLIDISKDEVAARLTEVDWPGRLHRMDYCYDPLSKKTLPILMDGAHNGSAAIELAKYLRKEYGDQALTFVMAVTAGKNLEPLCQPLLRPIDRLILTQFNNVEGMPWIHATEPDEIKDFILTKGYTENVTIEGNLHQVLPSLALTTEDQRRPIVVCGSLYLCGELLRIHKNHSKE</sequence>
<dbReference type="FunFam" id="3.90.190.20:FF:000010">
    <property type="entry name" value="Dihydrofolate synthetase"/>
    <property type="match status" value="1"/>
</dbReference>
<dbReference type="PANTHER" id="PTHR11136">
    <property type="entry name" value="FOLYLPOLYGLUTAMATE SYNTHASE-RELATED"/>
    <property type="match status" value="1"/>
</dbReference>
<organism evidence="10 11">
    <name type="scientific">Saccharomyces pastorianus</name>
    <name type="common">Lager yeast</name>
    <name type="synonym">Saccharomyces cerevisiae x Saccharomyces eubayanus</name>
    <dbReference type="NCBI Taxonomy" id="27292"/>
    <lineage>
        <taxon>Eukaryota</taxon>
        <taxon>Fungi</taxon>
        <taxon>Dikarya</taxon>
        <taxon>Ascomycota</taxon>
        <taxon>Saccharomycotina</taxon>
        <taxon>Saccharomycetes</taxon>
        <taxon>Saccharomycetales</taxon>
        <taxon>Saccharomycetaceae</taxon>
        <taxon>Saccharomyces</taxon>
    </lineage>
</organism>
<protein>
    <recommendedName>
        <fullName evidence="9">Dihydrofolate synthetase</fullName>
        <ecNumber evidence="9">6.3.2.12</ecNumber>
    </recommendedName>
</protein>
<dbReference type="EMBL" id="CP049010">
    <property type="protein sequence ID" value="QID87251.1"/>
    <property type="molecule type" value="Genomic_DNA"/>
</dbReference>
<dbReference type="NCBIfam" id="TIGR01499">
    <property type="entry name" value="folC"/>
    <property type="match status" value="1"/>
</dbReference>
<comment type="catalytic activity">
    <reaction evidence="9">
        <text>7,8-dihydropteroate + L-glutamate + ATP = 7,8-dihydrofolate + ADP + phosphate + H(+)</text>
        <dbReference type="Rhea" id="RHEA:23584"/>
        <dbReference type="ChEBI" id="CHEBI:15378"/>
        <dbReference type="ChEBI" id="CHEBI:17839"/>
        <dbReference type="ChEBI" id="CHEBI:29985"/>
        <dbReference type="ChEBI" id="CHEBI:30616"/>
        <dbReference type="ChEBI" id="CHEBI:43474"/>
        <dbReference type="ChEBI" id="CHEBI:57451"/>
        <dbReference type="ChEBI" id="CHEBI:456216"/>
        <dbReference type="EC" id="6.3.2.12"/>
    </reaction>
</comment>
<keyword evidence="3 9" id="KW-0554">One-carbon metabolism</keyword>
<evidence type="ECO:0000256" key="5">
    <source>
        <dbReference type="ARBA" id="ARBA00022723"/>
    </source>
</evidence>
<evidence type="ECO:0000256" key="8">
    <source>
        <dbReference type="ARBA" id="ARBA00022842"/>
    </source>
</evidence>
<dbReference type="GO" id="GO:0005524">
    <property type="term" value="F:ATP binding"/>
    <property type="evidence" value="ECO:0007669"/>
    <property type="project" value="UniProtKB-KW"/>
</dbReference>
<evidence type="ECO:0000256" key="1">
    <source>
        <dbReference type="ARBA" id="ARBA00005150"/>
    </source>
</evidence>
<evidence type="ECO:0000256" key="4">
    <source>
        <dbReference type="ARBA" id="ARBA00022598"/>
    </source>
</evidence>
<dbReference type="SUPFAM" id="SSF53623">
    <property type="entry name" value="MurD-like peptide ligases, catalytic domain"/>
    <property type="match status" value="1"/>
</dbReference>
<keyword evidence="8" id="KW-0460">Magnesium</keyword>
<dbReference type="EC" id="6.3.2.12" evidence="9"/>
<dbReference type="GO" id="GO:0006730">
    <property type="term" value="P:one-carbon metabolic process"/>
    <property type="evidence" value="ECO:0007669"/>
    <property type="project" value="UniProtKB-KW"/>
</dbReference>
<dbReference type="InterPro" id="IPR001645">
    <property type="entry name" value="Folylpolyglutamate_synth"/>
</dbReference>